<reference evidence="2" key="1">
    <citation type="submission" date="2021-02" db="EMBL/GenBank/DDBJ databases">
        <authorList>
            <person name="Nowell W R."/>
        </authorList>
    </citation>
    <scope>NUCLEOTIDE SEQUENCE</scope>
</reference>
<evidence type="ECO:0000313" key="2">
    <source>
        <dbReference type="EMBL" id="CAF1090986.1"/>
    </source>
</evidence>
<organism evidence="2 4">
    <name type="scientific">Didymodactylos carnosus</name>
    <dbReference type="NCBI Taxonomy" id="1234261"/>
    <lineage>
        <taxon>Eukaryota</taxon>
        <taxon>Metazoa</taxon>
        <taxon>Spiralia</taxon>
        <taxon>Gnathifera</taxon>
        <taxon>Rotifera</taxon>
        <taxon>Eurotatoria</taxon>
        <taxon>Bdelloidea</taxon>
        <taxon>Philodinida</taxon>
        <taxon>Philodinidae</taxon>
        <taxon>Didymodactylos</taxon>
    </lineage>
</organism>
<dbReference type="EMBL" id="CAJOBC010005229">
    <property type="protein sequence ID" value="CAF3856462.1"/>
    <property type="molecule type" value="Genomic_DNA"/>
</dbReference>
<feature type="compositionally biased region" description="Basic and acidic residues" evidence="1">
    <location>
        <begin position="701"/>
        <end position="710"/>
    </location>
</feature>
<proteinExistence type="predicted"/>
<dbReference type="OrthoDB" id="10007483at2759"/>
<dbReference type="EMBL" id="CAJNOQ010005229">
    <property type="protein sequence ID" value="CAF1090986.1"/>
    <property type="molecule type" value="Genomic_DNA"/>
</dbReference>
<feature type="region of interest" description="Disordered" evidence="1">
    <location>
        <begin position="696"/>
        <end position="733"/>
    </location>
</feature>
<keyword evidence="4" id="KW-1185">Reference proteome</keyword>
<sequence length="763" mass="86517">MSIAKLPDVPQTELDEPLAQCGVLYLGTAAPAAGLEGLNSVQEPLSRRYPVDGTNIVKGIDSILTVYENGVQIQFARHPYVVIFYPIASLVYCASLRYAIVNGDPSKQSVPNDWCFAPLDALQTKTQSKHPPVFCAVFQRSQVLLGEDCHCFITKSNEAALALVKAASTAYSSINPASKCLKSPIFYQLDRYGRKLTETNGAVYLSPADGVRKGKGNNIFDTELDGYFYKTDTALIEVWQLWDEDDVERPKPPPSPFGYHQGIIHDDTINELNNHLKHMDDNEEKRSRSCSCSSRSSSRTSSSSDCPSQMLFRPNSSASKHSRRRQLSFTSSNNDQFNPTFSHLQTSTFEPVGANASQNDSNPVVIEKYISEQQKPESVAFRNNFQTFSNDNNHYPQKNYILEQSPPSLPSFPVLHPTFYQPQEQQIQYVQEQQIQYAPVNTPLTDLNNFQVNEKGERITNSGNRIVFMDVVTPSLNMQQMIHLPADTHRWPQQQQQQIITTSTPYTPYQHPEYRFNEPPVNSTKKIVRKKHSPNRVPRQRSRRRQIPVIDIQNIEHLLEGPSNTERLYNPLTRTKHGRDFEMIDGYLEDNSGRKLNLNHDDAESMLTKLRQDDHRASTSSSMSSSKGSNIIRQSKHSTTLGSAINYAERGINRSFLKNLPDSQLSTMVSSKHSANLTQHSLGSDHVKQYVENIYGASQREQLKPKESKRSTSNKSDNQPSQPITTTLFQPQQVTNETYMSPLRYMQNNITPLLLREYRKPYV</sequence>
<dbReference type="PANTHER" id="PTHR21219">
    <property type="entry name" value="FI19613P1"/>
    <property type="match status" value="1"/>
</dbReference>
<dbReference type="AlphaFoldDB" id="A0A814NAS9"/>
<dbReference type="Proteomes" id="UP000663829">
    <property type="component" value="Unassembled WGS sequence"/>
</dbReference>
<feature type="compositionally biased region" description="Polar residues" evidence="1">
    <location>
        <begin position="327"/>
        <end position="342"/>
    </location>
</feature>
<gene>
    <name evidence="2" type="ORF">GPM918_LOCUS18258</name>
    <name evidence="3" type="ORF">SRO942_LOCUS18255</name>
</gene>
<feature type="compositionally biased region" description="Polar residues" evidence="1">
    <location>
        <begin position="711"/>
        <end position="733"/>
    </location>
</feature>
<feature type="compositionally biased region" description="Low complexity" evidence="1">
    <location>
        <begin position="618"/>
        <end position="629"/>
    </location>
</feature>
<protein>
    <submittedName>
        <fullName evidence="2">Uncharacterized protein</fullName>
    </submittedName>
</protein>
<evidence type="ECO:0000313" key="3">
    <source>
        <dbReference type="EMBL" id="CAF3856462.1"/>
    </source>
</evidence>
<dbReference type="PANTHER" id="PTHR21219:SF3">
    <property type="entry name" value="FI19613P1"/>
    <property type="match status" value="1"/>
</dbReference>
<accession>A0A814NAS9</accession>
<evidence type="ECO:0000313" key="4">
    <source>
        <dbReference type="Proteomes" id="UP000663829"/>
    </source>
</evidence>
<evidence type="ECO:0000256" key="1">
    <source>
        <dbReference type="SAM" id="MobiDB-lite"/>
    </source>
</evidence>
<feature type="region of interest" description="Disordered" evidence="1">
    <location>
        <begin position="611"/>
        <end position="637"/>
    </location>
</feature>
<name>A0A814NAS9_9BILA</name>
<comment type="caution">
    <text evidence="2">The sequence shown here is derived from an EMBL/GenBank/DDBJ whole genome shotgun (WGS) entry which is preliminary data.</text>
</comment>
<feature type="compositionally biased region" description="Low complexity" evidence="1">
    <location>
        <begin position="289"/>
        <end position="304"/>
    </location>
</feature>
<dbReference type="Proteomes" id="UP000681722">
    <property type="component" value="Unassembled WGS sequence"/>
</dbReference>
<feature type="region of interest" description="Disordered" evidence="1">
    <location>
        <begin position="279"/>
        <end position="342"/>
    </location>
</feature>